<proteinExistence type="predicted"/>
<reference evidence="2 3" key="1">
    <citation type="submission" date="2020-08" db="EMBL/GenBank/DDBJ databases">
        <authorList>
            <person name="Liu C."/>
            <person name="Sun Q."/>
        </authorList>
    </citation>
    <scope>NUCLEOTIDE SEQUENCE [LARGE SCALE GENOMIC DNA]</scope>
    <source>
        <strain evidence="2 3">NSJ-4</strain>
    </source>
</reference>
<evidence type="ECO:0000256" key="1">
    <source>
        <dbReference type="SAM" id="Phobius"/>
    </source>
</evidence>
<feature type="transmembrane region" description="Helical" evidence="1">
    <location>
        <begin position="71"/>
        <end position="91"/>
    </location>
</feature>
<evidence type="ECO:0000313" key="3">
    <source>
        <dbReference type="Proteomes" id="UP000515819"/>
    </source>
</evidence>
<dbReference type="RefSeq" id="WP_249320899.1">
    <property type="nucleotide sequence ID" value="NZ_CP060632.1"/>
</dbReference>
<feature type="transmembrane region" description="Helical" evidence="1">
    <location>
        <begin position="136"/>
        <end position="158"/>
    </location>
</feature>
<evidence type="ECO:0000313" key="2">
    <source>
        <dbReference type="EMBL" id="QNL98673.1"/>
    </source>
</evidence>
<keyword evidence="1" id="KW-0812">Transmembrane</keyword>
<organism evidence="2 3">
    <name type="scientific">Wujia chipingensis</name>
    <dbReference type="NCBI Taxonomy" id="2763670"/>
    <lineage>
        <taxon>Bacteria</taxon>
        <taxon>Bacillati</taxon>
        <taxon>Bacillota</taxon>
        <taxon>Clostridia</taxon>
        <taxon>Lachnospirales</taxon>
        <taxon>Lachnospiraceae</taxon>
        <taxon>Wujia</taxon>
    </lineage>
</organism>
<accession>A0A7G9FJE2</accession>
<protein>
    <submittedName>
        <fullName evidence="2">Uncharacterized protein</fullName>
    </submittedName>
</protein>
<dbReference type="KEGG" id="wcp:H9Q76_07880"/>
<feature type="transmembrane region" description="Helical" evidence="1">
    <location>
        <begin position="170"/>
        <end position="191"/>
    </location>
</feature>
<dbReference type="Proteomes" id="UP000515819">
    <property type="component" value="Chromosome"/>
</dbReference>
<keyword evidence="1" id="KW-0472">Membrane</keyword>
<name>A0A7G9FJE2_9FIRM</name>
<keyword evidence="3" id="KW-1185">Reference proteome</keyword>
<sequence length="525" mass="61579">MLEDEQKKIITYHRIWFVRLIAMIVACQALKQLIGASPLWREEYPFGLAFYTKYARLCNLDDFVKVYGANFWLGLKVLFTCALVCYVLAWIMQKVNEKTSARLDLFADVTIIVVLIVDFISNLYCFKAHVYAEQSTVLYFVRIAVMIIVLLIHIYEYRRNKNLFDKESKAVHISSLVVGIAFVCVSAFFVGKNFVIYNNYKSFYGAYAKEEHGPDAAYEDKVMNYNERAVANGDELFFFHKTENAICKVGEEGDMSTIITLDDIRKAWMMDDSEETGWLIRLDYYDGYVYFTYYLQDAYFLSRINVENGNVDEPYTDSAFYCAIKDGYLYYETPVDDDYEYFDVYRVKIESQINIDKKELYLGKFIGQAYSRAKDFYAEIIYDDDSYYLEAVYNEYGEKSIRKNGNRYLLCTDENGMYTLKKCEKTDQKQESDETQYTTISEHVLEYNSYGDKLFYLKQENGNTELIQTDLNGNNEKVLKRYADCYESVAYTDPTYIFSIMVCEDKLVVMYEDQESNPKYDVVGY</sequence>
<dbReference type="EMBL" id="CP060632">
    <property type="protein sequence ID" value="QNL98673.1"/>
    <property type="molecule type" value="Genomic_DNA"/>
</dbReference>
<gene>
    <name evidence="2" type="ORF">H9Q76_07880</name>
</gene>
<dbReference type="AlphaFoldDB" id="A0A7G9FJE2"/>
<keyword evidence="1" id="KW-1133">Transmembrane helix</keyword>
<feature type="transmembrane region" description="Helical" evidence="1">
    <location>
        <begin position="103"/>
        <end position="124"/>
    </location>
</feature>